<accession>A0A7R9QAM7</accession>
<proteinExistence type="inferred from homology"/>
<evidence type="ECO:0000259" key="2">
    <source>
        <dbReference type="Pfam" id="PF25036"/>
    </source>
</evidence>
<feature type="domain" description="Vacuolar protein sorting-associated protein 13 VPS13 adaptor binding" evidence="2">
    <location>
        <begin position="414"/>
        <end position="890"/>
    </location>
</feature>
<dbReference type="GO" id="GO:0045053">
    <property type="term" value="P:protein retention in Golgi apparatus"/>
    <property type="evidence" value="ECO:0007669"/>
    <property type="project" value="TreeGrafter"/>
</dbReference>
<evidence type="ECO:0000259" key="3">
    <source>
        <dbReference type="Pfam" id="PF25037"/>
    </source>
</evidence>
<dbReference type="EMBL" id="CAJPVJ010000286">
    <property type="protein sequence ID" value="CAG2161944.1"/>
    <property type="molecule type" value="Genomic_DNA"/>
</dbReference>
<dbReference type="GO" id="GO:0006623">
    <property type="term" value="P:protein targeting to vacuole"/>
    <property type="evidence" value="ECO:0007669"/>
    <property type="project" value="TreeGrafter"/>
</dbReference>
<evidence type="ECO:0000313" key="4">
    <source>
        <dbReference type="EMBL" id="CAD7638693.1"/>
    </source>
</evidence>
<dbReference type="OrthoDB" id="428159at2759"/>
<evidence type="ECO:0000256" key="1">
    <source>
        <dbReference type="ARBA" id="ARBA00006545"/>
    </source>
</evidence>
<dbReference type="Pfam" id="PF25036">
    <property type="entry name" value="VPS13_VAB"/>
    <property type="match status" value="1"/>
</dbReference>
<dbReference type="Pfam" id="PF25037">
    <property type="entry name" value="VPS13_C"/>
    <property type="match status" value="1"/>
</dbReference>
<evidence type="ECO:0000313" key="5">
    <source>
        <dbReference type="Proteomes" id="UP000728032"/>
    </source>
</evidence>
<sequence length="1420" mass="158085">MNLLLTLPFGSPSEEVEETDDTDGAKPLKAVPRNIATIESSKMMADALNFVKESVAKIGETSEPKEEKEESDGQKTVIAFKSIVFDFKLNQILVTLFEGNERSDKSAVATAQLIRFEIYGELLTDTSIWATCLIGDLSLNDVRTSRSESGIKTLLEKDLQIASTSSAEQKDSMFVLQFIQKSNESAHDVDAYIMRPANLKINGSVNGDVHMLDVSLSEIQIFISPPMVNIVVNILSKVGSSSDTNGSSEERKINPSNLFKLRANDIKSWFLSYIPVAEEATEEFESISEKPVISSKQQLYLNVKSVSIIVESGGLDSQPLVKLNSIFSGKLSGYKSLSANCSLIADYYNENKFFWEPLIEPIEGLNLRIFLLDSSVKKRSTDKSSKAIAKAVQNETLVIKAGEEIPLIATDLKEIELNIGEQPLHLGRVKPLSILELPLDAIYGEDCELKVKPSADYKISDKIIEWRNSVDKRSSAKLCLPLCDSPSKQPLILESVSEIIASNKFFVKVKCDHKEVHFEDTNASNVESVFYQIKLIPIVKLKNLLPYCISYATEGIDQNLPLESGQEADLSSVRLGETGIQLTLNDYLERDWSCFKVIPGYGPESDIHLWKFVTTGHERPLSLDLAVKLSVENSSLIVSLYAPFWMINRTSQQLVYRIDDETVLYHAQTVITPVLLSFKPKSFFCKKKLCLSIGDSRFSDGFSIDVVGSKGNIIAKSKNGKFNYYVSVDIQLSRIGLSKIVTITPFYSIINVSSSALEVSEDNDEWFPIDSLSNNAFWPKRTKNQQIFLSLDSKSSSSQPLSLSDSSSTLVAVNGLYFYVDIDISEWDATIKISDYFDGSAPVMLVNALNTPIMFGQKGVTVWSSKTGEQKHVNTLPANHSVHYTWVLPTGVRLLVWKSNDRVDEQVVDLKCDTLLEVDVSQDILHTKVFVVSFLDGKQRVLLFTNDYLLATNALQAGEITKPKMNVEFIMKGIGLSVVNNDINKEILYIAITRRLANRGIWVSIALSEHIVQFHMKVNRLQIDNQMPDHIFEIVMCPMSTITESLLSSRKSYYDFIHFSPLKVHLSFSMAGAAGGQLPLGLDFFVRSAGVTLTEFNDVVFRLDYFERKNLLLENSELISIVTKHYTTQVLKQFYVLVLGLDLIGNPMKLALGLTEGVGDFFYEPFQGIIQGPGEFAEGISIGVKSLASNVVGGAAGALGSITNTLGEGVSALSMDDKFRRERRSRLNRKVGFAESGKNLFKGFYSGVTGVITQPIEGAKEDGIGGLFKGMGKGVVGIIAQPTTGLIDFTSGSLQAVKRAVDPKQEAKQMRPPRYVDHDGKLRRYNRHYASGHTILKEMENGKYSTDNYITHVSLGPNALIMLSDKRLMAVKKGMISHNWESDWSEDWYNCHKVAISDDGMKLRITTKWLIEQINKQLRR</sequence>
<dbReference type="Proteomes" id="UP000728032">
    <property type="component" value="Unassembled WGS sequence"/>
</dbReference>
<protein>
    <submittedName>
        <fullName evidence="4">Uncharacterized protein</fullName>
    </submittedName>
</protein>
<comment type="similarity">
    <text evidence="1">Belongs to the VPS13 family.</text>
</comment>
<organism evidence="4">
    <name type="scientific">Oppiella nova</name>
    <dbReference type="NCBI Taxonomy" id="334625"/>
    <lineage>
        <taxon>Eukaryota</taxon>
        <taxon>Metazoa</taxon>
        <taxon>Ecdysozoa</taxon>
        <taxon>Arthropoda</taxon>
        <taxon>Chelicerata</taxon>
        <taxon>Arachnida</taxon>
        <taxon>Acari</taxon>
        <taxon>Acariformes</taxon>
        <taxon>Sarcoptiformes</taxon>
        <taxon>Oribatida</taxon>
        <taxon>Brachypylina</taxon>
        <taxon>Oppioidea</taxon>
        <taxon>Oppiidae</taxon>
        <taxon>Oppiella</taxon>
    </lineage>
</organism>
<dbReference type="InterPro" id="IPR009543">
    <property type="entry name" value="VPS13_VAB"/>
</dbReference>
<reference evidence="4" key="1">
    <citation type="submission" date="2020-11" db="EMBL/GenBank/DDBJ databases">
        <authorList>
            <person name="Tran Van P."/>
        </authorList>
    </citation>
    <scope>NUCLEOTIDE SEQUENCE</scope>
</reference>
<dbReference type="PANTHER" id="PTHR16166:SF93">
    <property type="entry name" value="INTERMEMBRANE LIPID TRANSFER PROTEIN VPS13"/>
    <property type="match status" value="1"/>
</dbReference>
<name>A0A7R9QAM7_9ACAR</name>
<feature type="domain" description="Intermembrane lipid transfer protein VPS13-like C-terminal" evidence="3">
    <location>
        <begin position="1310"/>
        <end position="1408"/>
    </location>
</feature>
<gene>
    <name evidence="4" type="ORF">ONB1V03_LOCUS1545</name>
</gene>
<dbReference type="PANTHER" id="PTHR16166">
    <property type="entry name" value="VACUOLAR PROTEIN SORTING-ASSOCIATED PROTEIN VPS13"/>
    <property type="match status" value="1"/>
</dbReference>
<dbReference type="InterPro" id="IPR056748">
    <property type="entry name" value="VPS13-like_C"/>
</dbReference>
<dbReference type="InterPro" id="IPR026847">
    <property type="entry name" value="VPS13"/>
</dbReference>
<keyword evidence="5" id="KW-1185">Reference proteome</keyword>
<dbReference type="EMBL" id="OC915111">
    <property type="protein sequence ID" value="CAD7638693.1"/>
    <property type="molecule type" value="Genomic_DNA"/>
</dbReference>